<proteinExistence type="predicted"/>
<dbReference type="OrthoDB" id="5194669at2"/>
<protein>
    <submittedName>
        <fullName evidence="1">Uncharacterized protein</fullName>
    </submittedName>
</protein>
<reference evidence="1 2" key="1">
    <citation type="submission" date="2013-08" db="EMBL/GenBank/DDBJ databases">
        <title>The genome sequence of Knoellia subterranea.</title>
        <authorList>
            <person name="Zhu W."/>
            <person name="Wang G."/>
        </authorList>
    </citation>
    <scope>NUCLEOTIDE SEQUENCE [LARGE SCALE GENOMIC DNA]</scope>
    <source>
        <strain evidence="1 2">KCTC 19937</strain>
    </source>
</reference>
<evidence type="ECO:0000313" key="2">
    <source>
        <dbReference type="Proteomes" id="UP000030011"/>
    </source>
</evidence>
<comment type="caution">
    <text evidence="1">The sequence shown here is derived from an EMBL/GenBank/DDBJ whole genome shotgun (WGS) entry which is preliminary data.</text>
</comment>
<sequence>MKNMRCLMGRHTWERHVTPGMGGPSAVFHTCSRCGTEKPVHEPAKYLSRVIPG</sequence>
<organism evidence="1 2">
    <name type="scientific">Knoellia subterranea KCTC 19937</name>
    <dbReference type="NCBI Taxonomy" id="1385521"/>
    <lineage>
        <taxon>Bacteria</taxon>
        <taxon>Bacillati</taxon>
        <taxon>Actinomycetota</taxon>
        <taxon>Actinomycetes</taxon>
        <taxon>Micrococcales</taxon>
        <taxon>Intrasporangiaceae</taxon>
        <taxon>Knoellia</taxon>
    </lineage>
</organism>
<keyword evidence="2" id="KW-1185">Reference proteome</keyword>
<name>A0A0A0JRW6_9MICO</name>
<dbReference type="RefSeq" id="WP_156969689.1">
    <property type="nucleotide sequence ID" value="NZ_AVPK01000003.1"/>
</dbReference>
<dbReference type="Proteomes" id="UP000030011">
    <property type="component" value="Unassembled WGS sequence"/>
</dbReference>
<dbReference type="AlphaFoldDB" id="A0A0A0JRW6"/>
<evidence type="ECO:0000313" key="1">
    <source>
        <dbReference type="EMBL" id="KGN38351.1"/>
    </source>
</evidence>
<gene>
    <name evidence="1" type="ORF">N803_11150</name>
</gene>
<accession>A0A0A0JRW6</accession>
<dbReference type="EMBL" id="AVPK01000003">
    <property type="protein sequence ID" value="KGN38351.1"/>
    <property type="molecule type" value="Genomic_DNA"/>
</dbReference>